<dbReference type="InterPro" id="IPR050109">
    <property type="entry name" value="HTH-type_TetR-like_transc_reg"/>
</dbReference>
<sequence length="198" mass="21300">MELPVLPAAQPRERADAVANRQRILDAATRLFAERGVGCTSMDAIAAEAGVGKGTVFRRFGDRASLALAVLDASETVLQESLIRGPAPLGPGAPPAERLIAFGAAMLDRLEEHLEILRESELTSHGAYLRSSPYAVHRIHVRMLVAQARPDADADYLTDILLAPLSAVTFAEQRHTRGLSLDQLKAGYGDLVARLTRA</sequence>
<keyword evidence="5" id="KW-1185">Reference proteome</keyword>
<gene>
    <name evidence="4" type="ORF">NBH00_19470</name>
</gene>
<dbReference type="PANTHER" id="PTHR30055">
    <property type="entry name" value="HTH-TYPE TRANSCRIPTIONAL REGULATOR RUTR"/>
    <property type="match status" value="1"/>
</dbReference>
<dbReference type="RefSeq" id="WP_254570239.1">
    <property type="nucleotide sequence ID" value="NZ_CP098502.1"/>
</dbReference>
<evidence type="ECO:0000313" key="5">
    <source>
        <dbReference type="Proteomes" id="UP001056035"/>
    </source>
</evidence>
<feature type="DNA-binding region" description="H-T-H motif" evidence="2">
    <location>
        <begin position="41"/>
        <end position="60"/>
    </location>
</feature>
<proteinExistence type="predicted"/>
<protein>
    <submittedName>
        <fullName evidence="4">TetR/AcrR family transcriptional regulator</fullName>
    </submittedName>
</protein>
<keyword evidence="1 2" id="KW-0238">DNA-binding</keyword>
<dbReference type="SUPFAM" id="SSF46689">
    <property type="entry name" value="Homeodomain-like"/>
    <property type="match status" value="1"/>
</dbReference>
<dbReference type="EMBL" id="CP098502">
    <property type="protein sequence ID" value="UTI63514.1"/>
    <property type="molecule type" value="Genomic_DNA"/>
</dbReference>
<feature type="domain" description="HTH tetR-type" evidence="3">
    <location>
        <begin position="18"/>
        <end position="78"/>
    </location>
</feature>
<dbReference type="InterPro" id="IPR009057">
    <property type="entry name" value="Homeodomain-like_sf"/>
</dbReference>
<dbReference type="PANTHER" id="PTHR30055:SF209">
    <property type="entry name" value="POSSIBLE TRANSCRIPTIONAL REGULATORY PROTEIN (PROBABLY TETR-FAMILY)"/>
    <property type="match status" value="1"/>
</dbReference>
<evidence type="ECO:0000259" key="3">
    <source>
        <dbReference type="PROSITE" id="PS50977"/>
    </source>
</evidence>
<name>A0ABY5DPH3_9ACTN</name>
<evidence type="ECO:0000256" key="1">
    <source>
        <dbReference type="ARBA" id="ARBA00023125"/>
    </source>
</evidence>
<dbReference type="Gene3D" id="1.10.357.10">
    <property type="entry name" value="Tetracycline Repressor, domain 2"/>
    <property type="match status" value="1"/>
</dbReference>
<dbReference type="PROSITE" id="PS50977">
    <property type="entry name" value="HTH_TETR_2"/>
    <property type="match status" value="1"/>
</dbReference>
<evidence type="ECO:0000256" key="2">
    <source>
        <dbReference type="PROSITE-ProRule" id="PRU00335"/>
    </source>
</evidence>
<dbReference type="PRINTS" id="PR00455">
    <property type="entry name" value="HTHTETR"/>
</dbReference>
<reference evidence="4 5" key="1">
    <citation type="submission" date="2022-06" db="EMBL/GenBank/DDBJ databases">
        <title>Paraconexibacter antarcticus.</title>
        <authorList>
            <person name="Kim C.S."/>
        </authorList>
    </citation>
    <scope>NUCLEOTIDE SEQUENCE [LARGE SCALE GENOMIC DNA]</scope>
    <source>
        <strain evidence="4 5">02-257</strain>
    </source>
</reference>
<accession>A0ABY5DPH3</accession>
<dbReference type="InterPro" id="IPR001647">
    <property type="entry name" value="HTH_TetR"/>
</dbReference>
<dbReference type="Proteomes" id="UP001056035">
    <property type="component" value="Chromosome"/>
</dbReference>
<organism evidence="4 5">
    <name type="scientific">Paraconexibacter antarcticus</name>
    <dbReference type="NCBI Taxonomy" id="2949664"/>
    <lineage>
        <taxon>Bacteria</taxon>
        <taxon>Bacillati</taxon>
        <taxon>Actinomycetota</taxon>
        <taxon>Thermoleophilia</taxon>
        <taxon>Solirubrobacterales</taxon>
        <taxon>Paraconexibacteraceae</taxon>
        <taxon>Paraconexibacter</taxon>
    </lineage>
</organism>
<evidence type="ECO:0000313" key="4">
    <source>
        <dbReference type="EMBL" id="UTI63514.1"/>
    </source>
</evidence>
<dbReference type="Pfam" id="PF00440">
    <property type="entry name" value="TetR_N"/>
    <property type="match status" value="1"/>
</dbReference>